<dbReference type="GO" id="GO:0008270">
    <property type="term" value="F:zinc ion binding"/>
    <property type="evidence" value="ECO:0007669"/>
    <property type="project" value="UniProtKB-KW"/>
</dbReference>
<dbReference type="GO" id="GO:0006508">
    <property type="term" value="P:proteolysis"/>
    <property type="evidence" value="ECO:0007669"/>
    <property type="project" value="UniProtKB-KW"/>
</dbReference>
<evidence type="ECO:0000256" key="16">
    <source>
        <dbReference type="ARBA" id="ARBA00023172"/>
    </source>
</evidence>
<dbReference type="CDD" id="cd09272">
    <property type="entry name" value="RNase_HI_RT_Ty1"/>
    <property type="match status" value="1"/>
</dbReference>
<keyword evidence="15" id="KW-0917">Virion maturation</keyword>
<evidence type="ECO:0000256" key="9">
    <source>
        <dbReference type="ARBA" id="ARBA00022801"/>
    </source>
</evidence>
<feature type="domain" description="Integrase catalytic" evidence="20">
    <location>
        <begin position="440"/>
        <end position="618"/>
    </location>
</feature>
<keyword evidence="3" id="KW-0645">Protease</keyword>
<keyword evidence="7" id="KW-0064">Aspartyl protease</keyword>
<keyword evidence="16" id="KW-0233">DNA recombination</keyword>
<dbReference type="InterPro" id="IPR039537">
    <property type="entry name" value="Retrotran_Ty1/copia-like"/>
</dbReference>
<dbReference type="SUPFAM" id="SSF57756">
    <property type="entry name" value="Retrovirus zinc finger-like domains"/>
    <property type="match status" value="1"/>
</dbReference>
<evidence type="ECO:0000259" key="19">
    <source>
        <dbReference type="PROSITE" id="PS50158"/>
    </source>
</evidence>
<dbReference type="PROSITE" id="PS50994">
    <property type="entry name" value="INTEGRASE"/>
    <property type="match status" value="1"/>
</dbReference>
<evidence type="ECO:0000256" key="17">
    <source>
        <dbReference type="ARBA" id="ARBA00023268"/>
    </source>
</evidence>
<evidence type="ECO:0000256" key="2">
    <source>
        <dbReference type="ARBA" id="ARBA00022612"/>
    </source>
</evidence>
<evidence type="ECO:0000256" key="5">
    <source>
        <dbReference type="ARBA" id="ARBA00022723"/>
    </source>
</evidence>
<keyword evidence="17" id="KW-0511">Multifunctional enzyme</keyword>
<dbReference type="InterPro" id="IPR036397">
    <property type="entry name" value="RNaseH_sf"/>
</dbReference>
<dbReference type="InterPro" id="IPR036875">
    <property type="entry name" value="Znf_CCHC_sf"/>
</dbReference>
<sequence>MSASYSINVPKLRGRENYDDWAFAVENYMILEGVGLNDAITLTDMEDKKARAKIIMTIDPSLYTHIKNEKTVRDLWGKLKSLFDDSGFTRKISLLRSLISIRLETSDSMTSYVNQLVETAQKLKGTGFEIQDEWIGSLLLAGLPEKFSPMIMAIEHSGIKISSDAIKTKLLDMSSDFIEVNSEGAFITKPKRGKMHSKTSNNETQLSVSNVNDTFKNKKKVIRCYKCKKVGHYKNQCNTQNEKTNAFSAVFMSSEFNRNDWYVDSGASCHLVANENMLSNITYKPIIKDIIVANQTSVRVKCSGDLNLTTFVKGTEYDIKVDNVLCVPNLTTNLLSVSRIVEKGNRVSFNKHGCYIYNAQNDCIGEACLENNMYRLNIVKSKLILAAAVQTSSTTWHRRLGHINSNDLEKMRHGAVEGVIYQDKCDISKMSCVVCCEGKQARLPFLNSSSKTNSVLELVHADLCGPMENKSLAKSRYYLLFVDDYSRMCFVYFLKTKDETFKFFKEFKELVENQKSTKIKILRSDNGGEFCSAEMENYLKENGIVHQKSTAYSPEQNGLCERYNRSIVEKARCLLFDAQFDKQLWAEAVNTAVYLKNRSPVASLDKNTTPYEMWTGSKPNLSHLRVFGSPVMVHVPKERRKKWDKKAQKMYLVGYPDNVKGFRLYNSESRKITISRDVVVMEDIKNESNMTNILVEEKQPMKSTERLSSLDETEQTQKIDDSTYVASGSSSDSDEVFEPLTTDDMEVVSQKDIVNQPEKRIRRKPDRYNYSNMCVEDMTSEPITVSEALDGPEKEQWTKAMKEELQSFSDNDTWELVDRPSVGTVVKNKWVFKKKFNSDGEVRFRARLVAKGFTQVKGVDFNETYSPVLRYSTLRLLFALSVNLDLNMNHLDVPTAFHNGYINECVFMELPENSEHINNCKSKVLKLKRAIYGLKQSARAWYVRVEESLLKLGYNKSKYEPCLFMKCHNNVKVYVALFVDDFFVFYNCKTTYQELKIVLESEYKIKDLGKIKQCLGMNVNVSKNCITLDQEKFIDNVLARFNMTNCNTSDTPMETNLKLEKSIDNQCDEKFPYQQLVGSLMYLSVLTRPDISFSISFLSQFNTCYNETHWKHLKRLLRYLKKTKKYGLVYRKDDTNLHGFVDADWASCTIDRRSYTGYSFILAGCVISYESKKQRTVALSSTEAEYMALSEACKEAIYLKNLMYEMCELDSKIPLCLYSDNQSCIKLTANPLFHKRTKHIDIRHHFIRECIKNNKINVEYISSSNMPADILTKSLCTSKHYKFLKLLGISEI</sequence>
<evidence type="ECO:0000256" key="7">
    <source>
        <dbReference type="ARBA" id="ARBA00022750"/>
    </source>
</evidence>
<dbReference type="InterPro" id="IPR025724">
    <property type="entry name" value="GAG-pre-integrase_dom"/>
</dbReference>
<keyword evidence="22" id="KW-1185">Reference proteome</keyword>
<dbReference type="EMBL" id="CAKOGL010000022">
    <property type="protein sequence ID" value="CAH2099403.1"/>
    <property type="molecule type" value="Genomic_DNA"/>
</dbReference>
<keyword evidence="12" id="KW-0229">DNA integration</keyword>
<dbReference type="Pfam" id="PF00665">
    <property type="entry name" value="rve"/>
    <property type="match status" value="1"/>
</dbReference>
<evidence type="ECO:0000256" key="11">
    <source>
        <dbReference type="ARBA" id="ARBA00022842"/>
    </source>
</evidence>
<dbReference type="Pfam" id="PF13976">
    <property type="entry name" value="gag_pre-integrs"/>
    <property type="match status" value="1"/>
</dbReference>
<comment type="caution">
    <text evidence="21">The sequence shown here is derived from an EMBL/GenBank/DDBJ whole genome shotgun (WGS) entry which is preliminary data.</text>
</comment>
<comment type="function">
    <text evidence="1">The aspartyl protease (PR) mediates the proteolytic cleavages of the Gag and Gag-Pol polyproteins after assembly of the VLP.</text>
</comment>
<dbReference type="SUPFAM" id="SSF53098">
    <property type="entry name" value="Ribonuclease H-like"/>
    <property type="match status" value="1"/>
</dbReference>
<keyword evidence="11" id="KW-0460">Magnesium</keyword>
<keyword evidence="14" id="KW-0239">DNA-directed DNA polymerase</keyword>
<evidence type="ECO:0000256" key="4">
    <source>
        <dbReference type="ARBA" id="ARBA00022722"/>
    </source>
</evidence>
<evidence type="ECO:0000256" key="6">
    <source>
        <dbReference type="ARBA" id="ARBA00022741"/>
    </source>
</evidence>
<evidence type="ECO:0000256" key="14">
    <source>
        <dbReference type="ARBA" id="ARBA00022932"/>
    </source>
</evidence>
<keyword evidence="2" id="KW-1188">Viral release from host cell</keyword>
<dbReference type="PANTHER" id="PTHR42648:SF11">
    <property type="entry name" value="TRANSPOSON TY4-P GAG-POL POLYPROTEIN"/>
    <property type="match status" value="1"/>
</dbReference>
<keyword evidence="13" id="KW-0695">RNA-directed DNA polymerase</keyword>
<organism evidence="21 22">
    <name type="scientific">Euphydryas editha</name>
    <name type="common">Edith's checkerspot</name>
    <dbReference type="NCBI Taxonomy" id="104508"/>
    <lineage>
        <taxon>Eukaryota</taxon>
        <taxon>Metazoa</taxon>
        <taxon>Ecdysozoa</taxon>
        <taxon>Arthropoda</taxon>
        <taxon>Hexapoda</taxon>
        <taxon>Insecta</taxon>
        <taxon>Pterygota</taxon>
        <taxon>Neoptera</taxon>
        <taxon>Endopterygota</taxon>
        <taxon>Lepidoptera</taxon>
        <taxon>Glossata</taxon>
        <taxon>Ditrysia</taxon>
        <taxon>Papilionoidea</taxon>
        <taxon>Nymphalidae</taxon>
        <taxon>Nymphalinae</taxon>
        <taxon>Euphydryas</taxon>
    </lineage>
</organism>
<name>A0AAU9UJU1_EUPED</name>
<keyword evidence="6" id="KW-0547">Nucleotide-binding</keyword>
<keyword evidence="9" id="KW-0378">Hydrolase</keyword>
<dbReference type="InterPro" id="IPR012337">
    <property type="entry name" value="RNaseH-like_sf"/>
</dbReference>
<dbReference type="GO" id="GO:0003887">
    <property type="term" value="F:DNA-directed DNA polymerase activity"/>
    <property type="evidence" value="ECO:0007669"/>
    <property type="project" value="UniProtKB-KW"/>
</dbReference>
<dbReference type="Pfam" id="PF14223">
    <property type="entry name" value="Retrotran_gag_2"/>
    <property type="match status" value="1"/>
</dbReference>
<evidence type="ECO:0000256" key="8">
    <source>
        <dbReference type="ARBA" id="ARBA00022759"/>
    </source>
</evidence>
<keyword evidence="14" id="KW-0808">Transferase</keyword>
<dbReference type="GO" id="GO:0005524">
    <property type="term" value="F:ATP binding"/>
    <property type="evidence" value="ECO:0007669"/>
    <property type="project" value="UniProtKB-KW"/>
</dbReference>
<evidence type="ECO:0000256" key="18">
    <source>
        <dbReference type="PROSITE-ProRule" id="PRU00047"/>
    </source>
</evidence>
<dbReference type="GO" id="GO:0004519">
    <property type="term" value="F:endonuclease activity"/>
    <property type="evidence" value="ECO:0007669"/>
    <property type="project" value="UniProtKB-KW"/>
</dbReference>
<keyword evidence="14" id="KW-0548">Nucleotidyltransferase</keyword>
<gene>
    <name evidence="21" type="ORF">EEDITHA_LOCUS14390</name>
</gene>
<keyword evidence="18" id="KW-0863">Zinc-finger</keyword>
<dbReference type="GO" id="GO:0003676">
    <property type="term" value="F:nucleic acid binding"/>
    <property type="evidence" value="ECO:0007669"/>
    <property type="project" value="InterPro"/>
</dbReference>
<evidence type="ECO:0000256" key="3">
    <source>
        <dbReference type="ARBA" id="ARBA00022670"/>
    </source>
</evidence>
<dbReference type="PROSITE" id="PS50158">
    <property type="entry name" value="ZF_CCHC"/>
    <property type="match status" value="1"/>
</dbReference>
<dbReference type="GO" id="GO:0015074">
    <property type="term" value="P:DNA integration"/>
    <property type="evidence" value="ECO:0007669"/>
    <property type="project" value="UniProtKB-KW"/>
</dbReference>
<protein>
    <recommendedName>
        <fullName evidence="23">Retrovirus-related Pol polyprotein from transposon TNT 1-94</fullName>
    </recommendedName>
</protein>
<dbReference type="Pfam" id="PF25597">
    <property type="entry name" value="SH3_retrovirus"/>
    <property type="match status" value="1"/>
</dbReference>
<keyword evidence="4" id="KW-0540">Nuclease</keyword>
<dbReference type="Gene3D" id="3.30.420.10">
    <property type="entry name" value="Ribonuclease H-like superfamily/Ribonuclease H"/>
    <property type="match status" value="1"/>
</dbReference>
<evidence type="ECO:0000256" key="12">
    <source>
        <dbReference type="ARBA" id="ARBA00022908"/>
    </source>
</evidence>
<evidence type="ECO:0000256" key="1">
    <source>
        <dbReference type="ARBA" id="ARBA00002180"/>
    </source>
</evidence>
<dbReference type="InterPro" id="IPR013103">
    <property type="entry name" value="RVT_2"/>
</dbReference>
<dbReference type="GO" id="GO:0006310">
    <property type="term" value="P:DNA recombination"/>
    <property type="evidence" value="ECO:0007669"/>
    <property type="project" value="UniProtKB-KW"/>
</dbReference>
<keyword evidence="5" id="KW-0479">Metal-binding</keyword>
<dbReference type="Pfam" id="PF07727">
    <property type="entry name" value="RVT_2"/>
    <property type="match status" value="1"/>
</dbReference>
<dbReference type="Proteomes" id="UP001153954">
    <property type="component" value="Unassembled WGS sequence"/>
</dbReference>
<evidence type="ECO:0000313" key="22">
    <source>
        <dbReference type="Proteomes" id="UP001153954"/>
    </source>
</evidence>
<dbReference type="InterPro" id="IPR043502">
    <property type="entry name" value="DNA/RNA_pol_sf"/>
</dbReference>
<dbReference type="InterPro" id="IPR001584">
    <property type="entry name" value="Integrase_cat-core"/>
</dbReference>
<keyword evidence="10" id="KW-0067">ATP-binding</keyword>
<dbReference type="InterPro" id="IPR001878">
    <property type="entry name" value="Znf_CCHC"/>
</dbReference>
<reference evidence="21" key="1">
    <citation type="submission" date="2022-03" db="EMBL/GenBank/DDBJ databases">
        <authorList>
            <person name="Tunstrom K."/>
        </authorList>
    </citation>
    <scope>NUCLEOTIDE SEQUENCE</scope>
</reference>
<keyword evidence="8" id="KW-0255">Endonuclease</keyword>
<dbReference type="PANTHER" id="PTHR42648">
    <property type="entry name" value="TRANSPOSASE, PUTATIVE-RELATED"/>
    <property type="match status" value="1"/>
</dbReference>
<keyword evidence="18" id="KW-0862">Zinc</keyword>
<dbReference type="GO" id="GO:0003964">
    <property type="term" value="F:RNA-directed DNA polymerase activity"/>
    <property type="evidence" value="ECO:0007669"/>
    <property type="project" value="UniProtKB-KW"/>
</dbReference>
<evidence type="ECO:0000256" key="10">
    <source>
        <dbReference type="ARBA" id="ARBA00022840"/>
    </source>
</evidence>
<evidence type="ECO:0000256" key="15">
    <source>
        <dbReference type="ARBA" id="ARBA00023113"/>
    </source>
</evidence>
<proteinExistence type="predicted"/>
<dbReference type="GO" id="GO:0004190">
    <property type="term" value="F:aspartic-type endopeptidase activity"/>
    <property type="evidence" value="ECO:0007669"/>
    <property type="project" value="UniProtKB-KW"/>
</dbReference>
<dbReference type="Pfam" id="PF22936">
    <property type="entry name" value="Pol_BBD"/>
    <property type="match status" value="1"/>
</dbReference>
<dbReference type="InterPro" id="IPR057670">
    <property type="entry name" value="SH3_retrovirus"/>
</dbReference>
<dbReference type="GO" id="GO:0042575">
    <property type="term" value="C:DNA polymerase complex"/>
    <property type="evidence" value="ECO:0007669"/>
    <property type="project" value="UniProtKB-ARBA"/>
</dbReference>
<evidence type="ECO:0000313" key="21">
    <source>
        <dbReference type="EMBL" id="CAH2099403.1"/>
    </source>
</evidence>
<dbReference type="InterPro" id="IPR054722">
    <property type="entry name" value="PolX-like_BBD"/>
</dbReference>
<feature type="domain" description="CCHC-type" evidence="19">
    <location>
        <begin position="223"/>
        <end position="237"/>
    </location>
</feature>
<evidence type="ECO:0008006" key="23">
    <source>
        <dbReference type="Google" id="ProtNLM"/>
    </source>
</evidence>
<accession>A0AAU9UJU1</accession>
<evidence type="ECO:0000256" key="13">
    <source>
        <dbReference type="ARBA" id="ARBA00022918"/>
    </source>
</evidence>
<evidence type="ECO:0000259" key="20">
    <source>
        <dbReference type="PROSITE" id="PS50994"/>
    </source>
</evidence>
<dbReference type="SUPFAM" id="SSF56672">
    <property type="entry name" value="DNA/RNA polymerases"/>
    <property type="match status" value="1"/>
</dbReference>